<feature type="region of interest" description="Disordered" evidence="1">
    <location>
        <begin position="51"/>
        <end position="74"/>
    </location>
</feature>
<comment type="caution">
    <text evidence="2">The sequence shown here is derived from an EMBL/GenBank/DDBJ whole genome shotgun (WGS) entry which is preliminary data.</text>
</comment>
<evidence type="ECO:0000313" key="2">
    <source>
        <dbReference type="EMBL" id="RLM78339.1"/>
    </source>
</evidence>
<dbReference type="EMBL" id="PQIB02000012">
    <property type="protein sequence ID" value="RLM78339.1"/>
    <property type="molecule type" value="Genomic_DNA"/>
</dbReference>
<feature type="compositionally biased region" description="Gly residues" evidence="1">
    <location>
        <begin position="55"/>
        <end position="74"/>
    </location>
</feature>
<reference evidence="3" key="1">
    <citation type="journal article" date="2019" name="Nat. Commun.">
        <title>The genome of broomcorn millet.</title>
        <authorList>
            <person name="Zou C."/>
            <person name="Miki D."/>
            <person name="Li D."/>
            <person name="Tang Q."/>
            <person name="Xiao L."/>
            <person name="Rajput S."/>
            <person name="Deng P."/>
            <person name="Jia W."/>
            <person name="Huang R."/>
            <person name="Zhang M."/>
            <person name="Sun Y."/>
            <person name="Hu J."/>
            <person name="Fu X."/>
            <person name="Schnable P.S."/>
            <person name="Li F."/>
            <person name="Zhang H."/>
            <person name="Feng B."/>
            <person name="Zhu X."/>
            <person name="Liu R."/>
            <person name="Schnable J.C."/>
            <person name="Zhu J.-K."/>
            <person name="Zhang H."/>
        </authorList>
    </citation>
    <scope>NUCLEOTIDE SEQUENCE [LARGE SCALE GENOMIC DNA]</scope>
</reference>
<proteinExistence type="predicted"/>
<sequence length="74" mass="7727">MQRRRPTTSNLMRYSNKGDEVSSASPPKRQTLLVLIFLLSFPVQTTAAAKRLPAGGDGDGNGNGDGGGTHAGLD</sequence>
<name>A0A3L6QDC0_PANMI</name>
<dbReference type="Proteomes" id="UP000275267">
    <property type="component" value="Unassembled WGS sequence"/>
</dbReference>
<keyword evidence="3" id="KW-1185">Reference proteome</keyword>
<protein>
    <submittedName>
        <fullName evidence="2">Uncharacterized protein</fullName>
    </submittedName>
</protein>
<accession>A0A3L6QDC0</accession>
<evidence type="ECO:0000256" key="1">
    <source>
        <dbReference type="SAM" id="MobiDB-lite"/>
    </source>
</evidence>
<organism evidence="2 3">
    <name type="scientific">Panicum miliaceum</name>
    <name type="common">Proso millet</name>
    <name type="synonym">Broomcorn millet</name>
    <dbReference type="NCBI Taxonomy" id="4540"/>
    <lineage>
        <taxon>Eukaryota</taxon>
        <taxon>Viridiplantae</taxon>
        <taxon>Streptophyta</taxon>
        <taxon>Embryophyta</taxon>
        <taxon>Tracheophyta</taxon>
        <taxon>Spermatophyta</taxon>
        <taxon>Magnoliopsida</taxon>
        <taxon>Liliopsida</taxon>
        <taxon>Poales</taxon>
        <taxon>Poaceae</taxon>
        <taxon>PACMAD clade</taxon>
        <taxon>Panicoideae</taxon>
        <taxon>Panicodae</taxon>
        <taxon>Paniceae</taxon>
        <taxon>Panicinae</taxon>
        <taxon>Panicum</taxon>
        <taxon>Panicum sect. Panicum</taxon>
    </lineage>
</organism>
<dbReference type="AlphaFoldDB" id="A0A3L6QDC0"/>
<evidence type="ECO:0000313" key="3">
    <source>
        <dbReference type="Proteomes" id="UP000275267"/>
    </source>
</evidence>
<gene>
    <name evidence="2" type="ORF">C2845_PM12G13060</name>
</gene>
<feature type="region of interest" description="Disordered" evidence="1">
    <location>
        <begin position="1"/>
        <end position="26"/>
    </location>
</feature>